<keyword evidence="2" id="KW-1185">Reference proteome</keyword>
<dbReference type="Proteomes" id="UP000308600">
    <property type="component" value="Unassembled WGS sequence"/>
</dbReference>
<gene>
    <name evidence="1" type="ORF">BDN72DRAFT_872947</name>
</gene>
<proteinExistence type="predicted"/>
<accession>A0ACD3A391</accession>
<evidence type="ECO:0000313" key="1">
    <source>
        <dbReference type="EMBL" id="TFK60165.1"/>
    </source>
</evidence>
<sequence length="216" mass="24892">MYYDKRFQMDTHFPFVAFSHAQIKAAGLGGWLIADINNVQEMSERLLNVDLKTVSSLAIRFQKGENVKPQTENEKACFQIIKDLDHVNAHVQGSTTSKKFMRNEIWSLIAAKGAPSWYITLSPTDVKSPIAFYYADTNEKFTIPKLHYNDRLRTITRFFHFMVTLFLKHILGVNTSHDGVYGKTSAYYGTVEQQGRLTLHLHLLLYWMVIQFFASS</sequence>
<evidence type="ECO:0000313" key="2">
    <source>
        <dbReference type="Proteomes" id="UP000308600"/>
    </source>
</evidence>
<dbReference type="EMBL" id="ML208821">
    <property type="protein sequence ID" value="TFK60165.1"/>
    <property type="molecule type" value="Genomic_DNA"/>
</dbReference>
<protein>
    <submittedName>
        <fullName evidence="1">Uncharacterized protein</fullName>
    </submittedName>
</protein>
<reference evidence="1 2" key="1">
    <citation type="journal article" date="2019" name="Nat. Ecol. Evol.">
        <title>Megaphylogeny resolves global patterns of mushroom evolution.</title>
        <authorList>
            <person name="Varga T."/>
            <person name="Krizsan K."/>
            <person name="Foldi C."/>
            <person name="Dima B."/>
            <person name="Sanchez-Garcia M."/>
            <person name="Sanchez-Ramirez S."/>
            <person name="Szollosi G.J."/>
            <person name="Szarkandi J.G."/>
            <person name="Papp V."/>
            <person name="Albert L."/>
            <person name="Andreopoulos W."/>
            <person name="Angelini C."/>
            <person name="Antonin V."/>
            <person name="Barry K.W."/>
            <person name="Bougher N.L."/>
            <person name="Buchanan P."/>
            <person name="Buyck B."/>
            <person name="Bense V."/>
            <person name="Catcheside P."/>
            <person name="Chovatia M."/>
            <person name="Cooper J."/>
            <person name="Damon W."/>
            <person name="Desjardin D."/>
            <person name="Finy P."/>
            <person name="Geml J."/>
            <person name="Haridas S."/>
            <person name="Hughes K."/>
            <person name="Justo A."/>
            <person name="Karasinski D."/>
            <person name="Kautmanova I."/>
            <person name="Kiss B."/>
            <person name="Kocsube S."/>
            <person name="Kotiranta H."/>
            <person name="LaButti K.M."/>
            <person name="Lechner B.E."/>
            <person name="Liimatainen K."/>
            <person name="Lipzen A."/>
            <person name="Lukacs Z."/>
            <person name="Mihaltcheva S."/>
            <person name="Morgado L.N."/>
            <person name="Niskanen T."/>
            <person name="Noordeloos M.E."/>
            <person name="Ohm R.A."/>
            <person name="Ortiz-Santana B."/>
            <person name="Ovrebo C."/>
            <person name="Racz N."/>
            <person name="Riley R."/>
            <person name="Savchenko A."/>
            <person name="Shiryaev A."/>
            <person name="Soop K."/>
            <person name="Spirin V."/>
            <person name="Szebenyi C."/>
            <person name="Tomsovsky M."/>
            <person name="Tulloss R.E."/>
            <person name="Uehling J."/>
            <person name="Grigoriev I.V."/>
            <person name="Vagvolgyi C."/>
            <person name="Papp T."/>
            <person name="Martin F.M."/>
            <person name="Miettinen O."/>
            <person name="Hibbett D.S."/>
            <person name="Nagy L.G."/>
        </authorList>
    </citation>
    <scope>NUCLEOTIDE SEQUENCE [LARGE SCALE GENOMIC DNA]</scope>
    <source>
        <strain evidence="1 2">NL-1719</strain>
    </source>
</reference>
<organism evidence="1 2">
    <name type="scientific">Pluteus cervinus</name>
    <dbReference type="NCBI Taxonomy" id="181527"/>
    <lineage>
        <taxon>Eukaryota</taxon>
        <taxon>Fungi</taxon>
        <taxon>Dikarya</taxon>
        <taxon>Basidiomycota</taxon>
        <taxon>Agaricomycotina</taxon>
        <taxon>Agaricomycetes</taxon>
        <taxon>Agaricomycetidae</taxon>
        <taxon>Agaricales</taxon>
        <taxon>Pluteineae</taxon>
        <taxon>Pluteaceae</taxon>
        <taxon>Pluteus</taxon>
    </lineage>
</organism>
<name>A0ACD3A391_9AGAR</name>